<dbReference type="Proteomes" id="UP000332515">
    <property type="component" value="Unassembled WGS sequence"/>
</dbReference>
<dbReference type="InterPro" id="IPR029056">
    <property type="entry name" value="Ribokinase-like"/>
</dbReference>
<evidence type="ECO:0000259" key="1">
    <source>
        <dbReference type="Pfam" id="PF00294"/>
    </source>
</evidence>
<dbReference type="EMBL" id="VWNA01000002">
    <property type="protein sequence ID" value="MQT14796.1"/>
    <property type="molecule type" value="Genomic_DNA"/>
</dbReference>
<comment type="caution">
    <text evidence="2">The sequence shown here is derived from an EMBL/GenBank/DDBJ whole genome shotgun (WGS) entry which is preliminary data.</text>
</comment>
<dbReference type="InterPro" id="IPR011611">
    <property type="entry name" value="PfkB_dom"/>
</dbReference>
<name>A0A6A7Y7J1_9HYPH</name>
<feature type="domain" description="Carbohydrate kinase PfkB" evidence="1">
    <location>
        <begin position="164"/>
        <end position="282"/>
    </location>
</feature>
<dbReference type="Pfam" id="PF00294">
    <property type="entry name" value="PfkB"/>
    <property type="match status" value="1"/>
</dbReference>
<proteinExistence type="predicted"/>
<protein>
    <recommendedName>
        <fullName evidence="1">Carbohydrate kinase PfkB domain-containing protein</fullName>
    </recommendedName>
</protein>
<organism evidence="2 3">
    <name type="scientific">Segnochrobactrum spirostomi</name>
    <dbReference type="NCBI Taxonomy" id="2608987"/>
    <lineage>
        <taxon>Bacteria</taxon>
        <taxon>Pseudomonadati</taxon>
        <taxon>Pseudomonadota</taxon>
        <taxon>Alphaproteobacteria</taxon>
        <taxon>Hyphomicrobiales</taxon>
        <taxon>Segnochrobactraceae</taxon>
        <taxon>Segnochrobactrum</taxon>
    </lineage>
</organism>
<sequence length="308" mass="32823">MTAPILVLSNVIIDDLWLADGTHLPNTLGGAATYAAAAARLWWDEVAVVAGVGDDFDTVTAGRFRTFGLRGEGHLRRSPHTIQSRLVYRSDGSRTEVPAYGADHFARLQIIPDDIPAALRPAAASYVFRDLDAVFWESLRRVRGELGLVLWELHDDGIAGRWADVAALMPLVDLFSLNLQEARALFGDGSPSRVCDAVLEAGAAAVVLRMGADGALVATPDRRFRVVPPPSPVVDVTGGGNAFCGGFLAGWLLRPGEADFAARCAAASAAHALGQFGPADPLDREQARVWAETTGILTLTEGIHEPVR</sequence>
<evidence type="ECO:0000313" key="3">
    <source>
        <dbReference type="Proteomes" id="UP000332515"/>
    </source>
</evidence>
<gene>
    <name evidence="2" type="ORF">F0357_19470</name>
</gene>
<dbReference type="PANTHER" id="PTHR47098:SF2">
    <property type="entry name" value="PROTEIN MAK32"/>
    <property type="match status" value="1"/>
</dbReference>
<dbReference type="RefSeq" id="WP_153488115.1">
    <property type="nucleotide sequence ID" value="NZ_VWNA01000002.1"/>
</dbReference>
<dbReference type="PANTHER" id="PTHR47098">
    <property type="entry name" value="PROTEIN MAK32"/>
    <property type="match status" value="1"/>
</dbReference>
<accession>A0A6A7Y7J1</accession>
<evidence type="ECO:0000313" key="2">
    <source>
        <dbReference type="EMBL" id="MQT14796.1"/>
    </source>
</evidence>
<reference evidence="2 3" key="1">
    <citation type="submission" date="2019-09" db="EMBL/GenBank/DDBJ databases">
        <title>Segnochrobactrum spirostomi gen. nov., sp. nov., isolated from the ciliate Spirostomum cf. yagiui and description of a novel family, Segnochrobactraceae fam. nov. within the order Rhizobiales of the class Alphaproteobacteria.</title>
        <authorList>
            <person name="Akter S."/>
            <person name="Shazib S.U.A."/>
            <person name="Shin M.K."/>
        </authorList>
    </citation>
    <scope>NUCLEOTIDE SEQUENCE [LARGE SCALE GENOMIC DNA]</scope>
    <source>
        <strain evidence="2 3">Sp-1</strain>
    </source>
</reference>
<dbReference type="GO" id="GO:0003824">
    <property type="term" value="F:catalytic activity"/>
    <property type="evidence" value="ECO:0007669"/>
    <property type="project" value="UniProtKB-ARBA"/>
</dbReference>
<dbReference type="SUPFAM" id="SSF53613">
    <property type="entry name" value="Ribokinase-like"/>
    <property type="match status" value="1"/>
</dbReference>
<dbReference type="Gene3D" id="3.40.1190.20">
    <property type="match status" value="1"/>
</dbReference>
<keyword evidence="3" id="KW-1185">Reference proteome</keyword>
<dbReference type="AlphaFoldDB" id="A0A6A7Y7J1"/>